<accession>A0ACD3ZVP7</accession>
<dbReference type="Proteomes" id="UP000830837">
    <property type="component" value="Chromosome"/>
</dbReference>
<name>A0ACD3ZVP7_9BACI</name>
<protein>
    <submittedName>
        <fullName evidence="1">Recombinase family protein</fullName>
    </submittedName>
</protein>
<reference evidence="1" key="1">
    <citation type="submission" date="2022-04" db="EMBL/GenBank/DDBJ databases">
        <title>Complete genome of Bacillus.</title>
        <authorList>
            <person name="Kong X."/>
            <person name="Hou M."/>
        </authorList>
    </citation>
    <scope>NUCLEOTIDE SEQUENCE</scope>
    <source>
        <strain evidence="1">A78.1</strain>
    </source>
</reference>
<proteinExistence type="predicted"/>
<dbReference type="EMBL" id="CP096590">
    <property type="protein sequence ID" value="UPV77984.1"/>
    <property type="molecule type" value="Genomic_DNA"/>
</dbReference>
<organism evidence="1 2">
    <name type="scientific">Bacillus rugosus</name>
    <dbReference type="NCBI Taxonomy" id="2715209"/>
    <lineage>
        <taxon>Bacteria</taxon>
        <taxon>Bacillati</taxon>
        <taxon>Bacillota</taxon>
        <taxon>Bacilli</taxon>
        <taxon>Bacillales</taxon>
        <taxon>Bacillaceae</taxon>
        <taxon>Bacillus</taxon>
    </lineage>
</organism>
<evidence type="ECO:0000313" key="1">
    <source>
        <dbReference type="EMBL" id="UPV77984.1"/>
    </source>
</evidence>
<evidence type="ECO:0000313" key="2">
    <source>
        <dbReference type="Proteomes" id="UP000830837"/>
    </source>
</evidence>
<sequence length="125" mass="14430">MNIAYIRVSTVEQNEARQVEAMKQYQIDKVYQEKVSAKNTDRPKLQEMLDFAREGDTIYVADFSRLARSTKDLLELVELLESKGVQLSIKENIYTSTATGRLMLKMISAINDFERENMLESSVKE</sequence>
<gene>
    <name evidence="1" type="ORF">M0696_14170</name>
</gene>
<keyword evidence="2" id="KW-1185">Reference proteome</keyword>